<name>A0A1I7W8Z2_HETBA</name>
<keyword evidence="1" id="KW-0472">Membrane</keyword>
<feature type="transmembrane region" description="Helical" evidence="1">
    <location>
        <begin position="20"/>
        <end position="43"/>
    </location>
</feature>
<dbReference type="Pfam" id="PF10318">
    <property type="entry name" value="7TM_GPCR_Srh"/>
    <property type="match status" value="1"/>
</dbReference>
<proteinExistence type="predicted"/>
<dbReference type="WBParaSite" id="Hba_01118">
    <property type="protein sequence ID" value="Hba_01118"/>
    <property type="gene ID" value="Hba_01118"/>
</dbReference>
<organism evidence="2 3">
    <name type="scientific">Heterorhabditis bacteriophora</name>
    <name type="common">Entomopathogenic nematode worm</name>
    <dbReference type="NCBI Taxonomy" id="37862"/>
    <lineage>
        <taxon>Eukaryota</taxon>
        <taxon>Metazoa</taxon>
        <taxon>Ecdysozoa</taxon>
        <taxon>Nematoda</taxon>
        <taxon>Chromadorea</taxon>
        <taxon>Rhabditida</taxon>
        <taxon>Rhabditina</taxon>
        <taxon>Rhabditomorpha</taxon>
        <taxon>Strongyloidea</taxon>
        <taxon>Heterorhabditidae</taxon>
        <taxon>Heterorhabditis</taxon>
    </lineage>
</organism>
<keyword evidence="1" id="KW-0812">Transmembrane</keyword>
<dbReference type="Proteomes" id="UP000095283">
    <property type="component" value="Unplaced"/>
</dbReference>
<protein>
    <submittedName>
        <fullName evidence="3">G_PROTEIN_RECEP_F1_2 domain-containing protein</fullName>
    </submittedName>
</protein>
<evidence type="ECO:0000256" key="1">
    <source>
        <dbReference type="SAM" id="Phobius"/>
    </source>
</evidence>
<accession>A0A1I7W8Z2</accession>
<evidence type="ECO:0000313" key="3">
    <source>
        <dbReference type="WBParaSite" id="Hba_01118"/>
    </source>
</evidence>
<keyword evidence="2" id="KW-1185">Reference proteome</keyword>
<dbReference type="AlphaFoldDB" id="A0A1I7W8Z2"/>
<sequence>MTSSIRILYGRLGLQILNNILMVMNSTYGTFATIFLIFFNAPYRKFLYGKLKKLICIEECKSTCVPNTLSHESLSKIRLTMSFLKNELPGYHISPKDKRHQSNWRECKKLVLPEVTPGHSAARIPDRHGESFIGLYRCLFYIVTYEHVLGK</sequence>
<reference evidence="3" key="1">
    <citation type="submission" date="2016-11" db="UniProtKB">
        <authorList>
            <consortium name="WormBaseParasite"/>
        </authorList>
    </citation>
    <scope>IDENTIFICATION</scope>
</reference>
<keyword evidence="1" id="KW-1133">Transmembrane helix</keyword>
<evidence type="ECO:0000313" key="2">
    <source>
        <dbReference type="Proteomes" id="UP000095283"/>
    </source>
</evidence>
<dbReference type="InterPro" id="IPR019422">
    <property type="entry name" value="7TM_GPCR_serpentine_rcpt_Srh"/>
</dbReference>